<organism evidence="1 2">
    <name type="scientific">Portunus trituberculatus</name>
    <name type="common">Swimming crab</name>
    <name type="synonym">Neptunus trituberculatus</name>
    <dbReference type="NCBI Taxonomy" id="210409"/>
    <lineage>
        <taxon>Eukaryota</taxon>
        <taxon>Metazoa</taxon>
        <taxon>Ecdysozoa</taxon>
        <taxon>Arthropoda</taxon>
        <taxon>Crustacea</taxon>
        <taxon>Multicrustacea</taxon>
        <taxon>Malacostraca</taxon>
        <taxon>Eumalacostraca</taxon>
        <taxon>Eucarida</taxon>
        <taxon>Decapoda</taxon>
        <taxon>Pleocyemata</taxon>
        <taxon>Brachyura</taxon>
        <taxon>Eubrachyura</taxon>
        <taxon>Portunoidea</taxon>
        <taxon>Portunidae</taxon>
        <taxon>Portuninae</taxon>
        <taxon>Portunus</taxon>
    </lineage>
</organism>
<dbReference type="AlphaFoldDB" id="A0A5B7GRL6"/>
<protein>
    <submittedName>
        <fullName evidence="1">Uncharacterized protein</fullName>
    </submittedName>
</protein>
<name>A0A5B7GRL6_PORTR</name>
<evidence type="ECO:0000313" key="2">
    <source>
        <dbReference type="Proteomes" id="UP000324222"/>
    </source>
</evidence>
<comment type="caution">
    <text evidence="1">The sequence shown here is derived from an EMBL/GenBank/DDBJ whole genome shotgun (WGS) entry which is preliminary data.</text>
</comment>
<reference evidence="1 2" key="1">
    <citation type="submission" date="2019-05" db="EMBL/GenBank/DDBJ databases">
        <title>Another draft genome of Portunus trituberculatus and its Hox gene families provides insights of decapod evolution.</title>
        <authorList>
            <person name="Jeong J.-H."/>
            <person name="Song I."/>
            <person name="Kim S."/>
            <person name="Choi T."/>
            <person name="Kim D."/>
            <person name="Ryu S."/>
            <person name="Kim W."/>
        </authorList>
    </citation>
    <scope>NUCLEOTIDE SEQUENCE [LARGE SCALE GENOMIC DNA]</scope>
    <source>
        <tissue evidence="1">Muscle</tissue>
    </source>
</reference>
<dbReference type="EMBL" id="VSRR010019904">
    <property type="protein sequence ID" value="MPC62640.1"/>
    <property type="molecule type" value="Genomic_DNA"/>
</dbReference>
<dbReference type="Proteomes" id="UP000324222">
    <property type="component" value="Unassembled WGS sequence"/>
</dbReference>
<gene>
    <name evidence="1" type="ORF">E2C01_056729</name>
</gene>
<sequence length="124" mass="13519">MPITTSGNWSSPGARETVQVRHLIFLADSDSLSLLTLPGLPTRIDPVSGNPSTLDLCLGNGPLLTTITTGSYMGIDHPCDYCFPINTTTPSHFTQTMLVIQKGRPDIFSDRVKINRPTHDSPIR</sequence>
<evidence type="ECO:0000313" key="1">
    <source>
        <dbReference type="EMBL" id="MPC62640.1"/>
    </source>
</evidence>
<keyword evidence="2" id="KW-1185">Reference proteome</keyword>
<proteinExistence type="predicted"/>
<accession>A0A5B7GRL6</accession>